<dbReference type="OrthoDB" id="1431064at2"/>
<dbReference type="InterPro" id="IPR050769">
    <property type="entry name" value="NAT_camello-type"/>
</dbReference>
<protein>
    <submittedName>
        <fullName evidence="3">Acetyltransferase (GNAT) family protein</fullName>
    </submittedName>
</protein>
<name>A0A1M4XY23_9FLAO</name>
<dbReference type="InterPro" id="IPR000182">
    <property type="entry name" value="GNAT_dom"/>
</dbReference>
<dbReference type="CDD" id="cd04301">
    <property type="entry name" value="NAT_SF"/>
    <property type="match status" value="1"/>
</dbReference>
<accession>A0A1M4XY23</accession>
<dbReference type="Pfam" id="PF00583">
    <property type="entry name" value="Acetyltransf_1"/>
    <property type="match status" value="1"/>
</dbReference>
<proteinExistence type="predicted"/>
<evidence type="ECO:0000259" key="2">
    <source>
        <dbReference type="PROSITE" id="PS51186"/>
    </source>
</evidence>
<dbReference type="SUPFAM" id="SSF55729">
    <property type="entry name" value="Acyl-CoA N-acyltransferases (Nat)"/>
    <property type="match status" value="1"/>
</dbReference>
<dbReference type="EMBL" id="FQUX01000002">
    <property type="protein sequence ID" value="SHE98132.1"/>
    <property type="molecule type" value="Genomic_DNA"/>
</dbReference>
<sequence>MNTKKINILNYKHDYSHYFEEYNKEWIEKDFSLEPKDKYVLENPEEAIIMSGGKILFAELDGSIIGTVALMKISDEIVELTKMAVGRKWQGLGAGRLLCSSAISEAKKMNFKKIILYSNTRLERALELYRKLGFIELPSEDGMYQRANIKMGISLI</sequence>
<keyword evidence="4" id="KW-1185">Reference proteome</keyword>
<dbReference type="Proteomes" id="UP000184406">
    <property type="component" value="Unassembled WGS sequence"/>
</dbReference>
<evidence type="ECO:0000313" key="3">
    <source>
        <dbReference type="EMBL" id="SHE98132.1"/>
    </source>
</evidence>
<keyword evidence="1 3" id="KW-0808">Transferase</keyword>
<dbReference type="InterPro" id="IPR016181">
    <property type="entry name" value="Acyl_CoA_acyltransferase"/>
</dbReference>
<evidence type="ECO:0000313" key="4">
    <source>
        <dbReference type="Proteomes" id="UP000184406"/>
    </source>
</evidence>
<dbReference type="Gene3D" id="3.40.630.30">
    <property type="match status" value="1"/>
</dbReference>
<organism evidence="3 4">
    <name type="scientific">Arenibacter palladensis</name>
    <dbReference type="NCBI Taxonomy" id="237373"/>
    <lineage>
        <taxon>Bacteria</taxon>
        <taxon>Pseudomonadati</taxon>
        <taxon>Bacteroidota</taxon>
        <taxon>Flavobacteriia</taxon>
        <taxon>Flavobacteriales</taxon>
        <taxon>Flavobacteriaceae</taxon>
        <taxon>Arenibacter</taxon>
    </lineage>
</organism>
<evidence type="ECO:0000256" key="1">
    <source>
        <dbReference type="ARBA" id="ARBA00022679"/>
    </source>
</evidence>
<feature type="domain" description="N-acetyltransferase" evidence="2">
    <location>
        <begin position="6"/>
        <end position="156"/>
    </location>
</feature>
<dbReference type="RefSeq" id="WP_072861091.1">
    <property type="nucleotide sequence ID" value="NZ_FQUX01000002.1"/>
</dbReference>
<dbReference type="AlphaFoldDB" id="A0A1M4XY23"/>
<reference evidence="4" key="1">
    <citation type="submission" date="2016-11" db="EMBL/GenBank/DDBJ databases">
        <authorList>
            <person name="Varghese N."/>
            <person name="Submissions S."/>
        </authorList>
    </citation>
    <scope>NUCLEOTIDE SEQUENCE [LARGE SCALE GENOMIC DNA]</scope>
    <source>
        <strain evidence="4">DSM 17539</strain>
    </source>
</reference>
<dbReference type="PANTHER" id="PTHR13947:SF37">
    <property type="entry name" value="LD18367P"/>
    <property type="match status" value="1"/>
</dbReference>
<gene>
    <name evidence="3" type="ORF">SAMN03080594_102238</name>
</gene>
<dbReference type="PROSITE" id="PS51186">
    <property type="entry name" value="GNAT"/>
    <property type="match status" value="1"/>
</dbReference>
<dbReference type="GO" id="GO:0008080">
    <property type="term" value="F:N-acetyltransferase activity"/>
    <property type="evidence" value="ECO:0007669"/>
    <property type="project" value="InterPro"/>
</dbReference>
<dbReference type="PANTHER" id="PTHR13947">
    <property type="entry name" value="GNAT FAMILY N-ACETYLTRANSFERASE"/>
    <property type="match status" value="1"/>
</dbReference>